<dbReference type="Proteomes" id="UP000682843">
    <property type="component" value="Chromosome"/>
</dbReference>
<organism evidence="3 4">
    <name type="scientific">Tardiphaga alba</name>
    <dbReference type="NCBI Taxonomy" id="340268"/>
    <lineage>
        <taxon>Bacteria</taxon>
        <taxon>Pseudomonadati</taxon>
        <taxon>Pseudomonadota</taxon>
        <taxon>Alphaproteobacteria</taxon>
        <taxon>Hyphomicrobiales</taxon>
        <taxon>Nitrobacteraceae</taxon>
        <taxon>Tardiphaga</taxon>
    </lineage>
</organism>
<dbReference type="InterPro" id="IPR021026">
    <property type="entry name" value="Filamn_hemagglutn_DUF3739"/>
</dbReference>
<dbReference type="Pfam" id="PF12545">
    <property type="entry name" value="DUF3739"/>
    <property type="match status" value="1"/>
</dbReference>
<feature type="compositionally biased region" description="Basic and acidic residues" evidence="1">
    <location>
        <begin position="333"/>
        <end position="345"/>
    </location>
</feature>
<accession>A0ABX8AC49</accession>
<name>A0ABX8AC49_9BRAD</name>
<reference evidence="3 4" key="1">
    <citation type="submission" date="2019-02" db="EMBL/GenBank/DDBJ databases">
        <title>Emended description of the genus Rhodopseudomonas and description of Rhodopseudomonas albus sp. nov., a non-phototrophic, heavy-metal-tolerant bacterium isolated from garden soil.</title>
        <authorList>
            <person name="Bao Z."/>
            <person name="Cao W.W."/>
            <person name="Sato Y."/>
            <person name="Nishizawa T."/>
            <person name="Zhao J."/>
            <person name="Guo Y."/>
            <person name="Ohta H."/>
        </authorList>
    </citation>
    <scope>NUCLEOTIDE SEQUENCE [LARGE SCALE GENOMIC DNA]</scope>
    <source>
        <strain evidence="3 4">SK50-23</strain>
    </source>
</reference>
<feature type="domain" description="DUF3739" evidence="2">
    <location>
        <begin position="170"/>
        <end position="280"/>
    </location>
</feature>
<protein>
    <recommendedName>
        <fullName evidence="2">DUF3739 domain-containing protein</fullName>
    </recommendedName>
</protein>
<keyword evidence="4" id="KW-1185">Reference proteome</keyword>
<sequence>MAKTYESELRKWLQDRYGFATTDDTQARSYFAALAPEQQHIFLRKVYYAELKAGGREYNDATSSRFGSYLRGRQAIAALFPEGNAYRGDLVMFSGIEGSGANATRYDSGIRTLFGGNIQIMTPGGQQVIGVEGVTPGAKSGLVTQGQGDIQLYAEGSILLGQSRIMTTFGGDILAWSASGDINAGRGSKTSVLYTPPKRVYDKYGRVTLSPQVPATGAGIATLNPIPEVPAGDIDLIAPEGTIDAGEAGIRVSGNINLAALQVLNAANIQVQGTASGIPTVQAPSITAALSTSNAAAATQQTATPNQGSGNDRPSVIIVEVLGYGGGNDGEDEERRDKRRSDDRASYNPNSALKLIGNGALSNEQRQNLTESERRNFDQIGL</sequence>
<gene>
    <name evidence="3" type="ORF">RPMA_14425</name>
</gene>
<evidence type="ECO:0000259" key="2">
    <source>
        <dbReference type="Pfam" id="PF12545"/>
    </source>
</evidence>
<evidence type="ECO:0000313" key="4">
    <source>
        <dbReference type="Proteomes" id="UP000682843"/>
    </source>
</evidence>
<dbReference type="EMBL" id="CP036498">
    <property type="protein sequence ID" value="QUS39900.1"/>
    <property type="molecule type" value="Genomic_DNA"/>
</dbReference>
<evidence type="ECO:0000313" key="3">
    <source>
        <dbReference type="EMBL" id="QUS39900.1"/>
    </source>
</evidence>
<feature type="region of interest" description="Disordered" evidence="1">
    <location>
        <begin position="323"/>
        <end position="354"/>
    </location>
</feature>
<evidence type="ECO:0000256" key="1">
    <source>
        <dbReference type="SAM" id="MobiDB-lite"/>
    </source>
</evidence>
<proteinExistence type="predicted"/>